<evidence type="ECO:0000313" key="6">
    <source>
        <dbReference type="Proteomes" id="UP000253727"/>
    </source>
</evidence>
<feature type="domain" description="GGDEF" evidence="4">
    <location>
        <begin position="254"/>
        <end position="389"/>
    </location>
</feature>
<dbReference type="PANTHER" id="PTHR45138:SF9">
    <property type="entry name" value="DIGUANYLATE CYCLASE DGCM-RELATED"/>
    <property type="match status" value="1"/>
</dbReference>
<comment type="caution">
    <text evidence="5">The sequence shown here is derived from an EMBL/GenBank/DDBJ whole genome shotgun (WGS) entry which is preliminary data.</text>
</comment>
<reference evidence="5 6" key="1">
    <citation type="submission" date="2018-04" db="EMBL/GenBank/DDBJ databases">
        <title>Altererythrobacter sp. HME9302 genome sequencing and assembly.</title>
        <authorList>
            <person name="Kang H."/>
            <person name="Kim H."/>
            <person name="Joh K."/>
        </authorList>
    </citation>
    <scope>NUCLEOTIDE SEQUENCE [LARGE SCALE GENOMIC DNA]</scope>
    <source>
        <strain evidence="5 6">HME9302</strain>
    </source>
</reference>
<name>A0A369Q7E8_9SPHN</name>
<protein>
    <recommendedName>
        <fullName evidence="1">diguanylate cyclase</fullName>
        <ecNumber evidence="1">2.7.7.65</ecNumber>
    </recommendedName>
</protein>
<dbReference type="Pfam" id="PF00990">
    <property type="entry name" value="GGDEF"/>
    <property type="match status" value="1"/>
</dbReference>
<dbReference type="Gene3D" id="3.30.70.270">
    <property type="match status" value="1"/>
</dbReference>
<accession>A0A369Q7E8</accession>
<dbReference type="SMART" id="SM00267">
    <property type="entry name" value="GGDEF"/>
    <property type="match status" value="1"/>
</dbReference>
<dbReference type="NCBIfam" id="TIGR00254">
    <property type="entry name" value="GGDEF"/>
    <property type="match status" value="1"/>
</dbReference>
<dbReference type="PROSITE" id="PS50887">
    <property type="entry name" value="GGDEF"/>
    <property type="match status" value="1"/>
</dbReference>
<dbReference type="CDD" id="cd01949">
    <property type="entry name" value="GGDEF"/>
    <property type="match status" value="1"/>
</dbReference>
<dbReference type="AlphaFoldDB" id="A0A369Q7E8"/>
<dbReference type="InterPro" id="IPR043128">
    <property type="entry name" value="Rev_trsase/Diguanyl_cyclase"/>
</dbReference>
<keyword evidence="6" id="KW-1185">Reference proteome</keyword>
<evidence type="ECO:0000259" key="4">
    <source>
        <dbReference type="PROSITE" id="PS50887"/>
    </source>
</evidence>
<evidence type="ECO:0000256" key="1">
    <source>
        <dbReference type="ARBA" id="ARBA00012528"/>
    </source>
</evidence>
<dbReference type="InterPro" id="IPR029787">
    <property type="entry name" value="Nucleotide_cyclase"/>
</dbReference>
<evidence type="ECO:0000256" key="2">
    <source>
        <dbReference type="ARBA" id="ARBA00034247"/>
    </source>
</evidence>
<evidence type="ECO:0000313" key="5">
    <source>
        <dbReference type="EMBL" id="RDC60392.1"/>
    </source>
</evidence>
<dbReference type="GO" id="GO:0052621">
    <property type="term" value="F:diguanylate cyclase activity"/>
    <property type="evidence" value="ECO:0007669"/>
    <property type="project" value="UniProtKB-EC"/>
</dbReference>
<dbReference type="InterPro" id="IPR000160">
    <property type="entry name" value="GGDEF_dom"/>
</dbReference>
<dbReference type="SUPFAM" id="SSF55073">
    <property type="entry name" value="Nucleotide cyclase"/>
    <property type="match status" value="1"/>
</dbReference>
<organism evidence="5 6">
    <name type="scientific">Alteripontixanthobacter maritimus</name>
    <dbReference type="NCBI Taxonomy" id="2161824"/>
    <lineage>
        <taxon>Bacteria</taxon>
        <taxon>Pseudomonadati</taxon>
        <taxon>Pseudomonadota</taxon>
        <taxon>Alphaproteobacteria</taxon>
        <taxon>Sphingomonadales</taxon>
        <taxon>Erythrobacteraceae</taxon>
        <taxon>Alteripontixanthobacter</taxon>
    </lineage>
</organism>
<comment type="catalytic activity">
    <reaction evidence="2">
        <text>2 GTP = 3',3'-c-di-GMP + 2 diphosphate</text>
        <dbReference type="Rhea" id="RHEA:24898"/>
        <dbReference type="ChEBI" id="CHEBI:33019"/>
        <dbReference type="ChEBI" id="CHEBI:37565"/>
        <dbReference type="ChEBI" id="CHEBI:58805"/>
        <dbReference type="EC" id="2.7.7.65"/>
    </reaction>
</comment>
<evidence type="ECO:0000256" key="3">
    <source>
        <dbReference type="SAM" id="MobiDB-lite"/>
    </source>
</evidence>
<feature type="region of interest" description="Disordered" evidence="3">
    <location>
        <begin position="139"/>
        <end position="167"/>
    </location>
</feature>
<proteinExistence type="predicted"/>
<dbReference type="EC" id="2.7.7.65" evidence="1"/>
<sequence>MRDPHPSRQAAPTTASHIAGRAAVQAPGAIDRLIGMFSSPAVVEEPPQGHDEQLLADIGQFLSSHRLGVTPATLRAAHDFVVGSDLTLVRKVREREDAGQRITQPWIEGLTAQGRRTNERQQNEELLHDLEQQAVALEHAAKSASTATSDYGDTLEQGGNRIGEGKGSDLDSLVDLVQGMVRHTRTLHGKLIETEERAGTMRRDLDKARRQAAQDHLTGLPNRRAFATRLELAIRENDGPADDGDTAHAKHNAPPICVGFCDIDHFKQFNDTYGHDTGDRVLREVAQHLSRTTGADCYVARHGGEEFALLFEGLALDDAHRHLDQSRASMGERRLKDRRTGKELGMITFSAGLTQREPGVPASDVLRLADEALYAAKQQGRNRIVARQP</sequence>
<dbReference type="Proteomes" id="UP000253727">
    <property type="component" value="Unassembled WGS sequence"/>
</dbReference>
<dbReference type="InterPro" id="IPR050469">
    <property type="entry name" value="Diguanylate_Cyclase"/>
</dbReference>
<dbReference type="PANTHER" id="PTHR45138">
    <property type="entry name" value="REGULATORY COMPONENTS OF SENSORY TRANSDUCTION SYSTEM"/>
    <property type="match status" value="1"/>
</dbReference>
<dbReference type="OrthoDB" id="9812260at2"/>
<dbReference type="EMBL" id="QBKA01000002">
    <property type="protein sequence ID" value="RDC60392.1"/>
    <property type="molecule type" value="Genomic_DNA"/>
</dbReference>
<dbReference type="RefSeq" id="WP_115366566.1">
    <property type="nucleotide sequence ID" value="NZ_QBKA01000002.1"/>
</dbReference>
<gene>
    <name evidence="5" type="ORF">HME9302_01599</name>
</gene>